<dbReference type="PANTHER" id="PTHR24320">
    <property type="entry name" value="RETINOL DEHYDROGENASE"/>
    <property type="match status" value="1"/>
</dbReference>
<sequence length="330" mass="35527">MGLINDASGALGGALEHVSGTLGCSVKFDTSSIPSQSGKVILITGGNIGLGRETCRVLAAHQPRRIYLCARTASKAEATIKELKEAQPDAPLTFLPLDLADLESVQACARAFVAKEDRLDLVFCNAGIMAVPEGVTKEGYEVQFGTNHVGHALLVKLLLPVLQRTVEEVEGADVRVVTLSSVGHHLAPAEGIEFAALKGEMGHLSTWNRYAQSKLANRLFAGQLAKRYPGIMSVSVHPGVVATNLYSNFVGDVGLKKMGFWWYKALLSVSVEEGSKNQLWAATSPREGLVSGEYYFPVGILGKGSKQGADEELGRKLWEWTEKELEGYTL</sequence>
<dbReference type="GeneID" id="28838851"/>
<dbReference type="InterPro" id="IPR036291">
    <property type="entry name" value="NAD(P)-bd_dom_sf"/>
</dbReference>
<dbReference type="AlphaFoldDB" id="A0A1B8GM54"/>
<dbReference type="Gene3D" id="3.40.50.720">
    <property type="entry name" value="NAD(P)-binding Rossmann-like Domain"/>
    <property type="match status" value="1"/>
</dbReference>
<dbReference type="PANTHER" id="PTHR24320:SF282">
    <property type="entry name" value="WW DOMAIN-CONTAINING OXIDOREDUCTASE"/>
    <property type="match status" value="1"/>
</dbReference>
<reference evidence="4 5" key="1">
    <citation type="submission" date="2016-03" db="EMBL/GenBank/DDBJ databases">
        <title>Comparative genomics of Pseudogymnoascus destructans, the fungus causing white-nose syndrome of bats.</title>
        <authorList>
            <person name="Palmer J.M."/>
            <person name="Drees K.P."/>
            <person name="Foster J.T."/>
            <person name="Lindner D.L."/>
        </authorList>
    </citation>
    <scope>NUCLEOTIDE SEQUENCE [LARGE SCALE GENOMIC DNA]</scope>
    <source>
        <strain evidence="4 5">UAMH 10579</strain>
    </source>
</reference>
<keyword evidence="3" id="KW-0560">Oxidoreductase</keyword>
<evidence type="ECO:0008006" key="6">
    <source>
        <dbReference type="Google" id="ProtNLM"/>
    </source>
</evidence>
<dbReference type="Pfam" id="PF00106">
    <property type="entry name" value="adh_short"/>
    <property type="match status" value="1"/>
</dbReference>
<comment type="similarity">
    <text evidence="1">Belongs to the short-chain dehydrogenases/reductases (SDR) family.</text>
</comment>
<keyword evidence="2" id="KW-0521">NADP</keyword>
<gene>
    <name evidence="4" type="ORF">VE01_05465</name>
</gene>
<proteinExistence type="inferred from homology"/>
<dbReference type="PRINTS" id="PR00081">
    <property type="entry name" value="GDHRDH"/>
</dbReference>
<dbReference type="OrthoDB" id="191139at2759"/>
<evidence type="ECO:0000256" key="3">
    <source>
        <dbReference type="ARBA" id="ARBA00023002"/>
    </source>
</evidence>
<name>A0A1B8GM54_9PEZI</name>
<dbReference type="InterPro" id="IPR002347">
    <property type="entry name" value="SDR_fam"/>
</dbReference>
<dbReference type="GO" id="GO:0016491">
    <property type="term" value="F:oxidoreductase activity"/>
    <property type="evidence" value="ECO:0007669"/>
    <property type="project" value="UniProtKB-KW"/>
</dbReference>
<organism evidence="4 5">
    <name type="scientific">Pseudogymnoascus verrucosus</name>
    <dbReference type="NCBI Taxonomy" id="342668"/>
    <lineage>
        <taxon>Eukaryota</taxon>
        <taxon>Fungi</taxon>
        <taxon>Dikarya</taxon>
        <taxon>Ascomycota</taxon>
        <taxon>Pezizomycotina</taxon>
        <taxon>Leotiomycetes</taxon>
        <taxon>Thelebolales</taxon>
        <taxon>Thelebolaceae</taxon>
        <taxon>Pseudogymnoascus</taxon>
    </lineage>
</organism>
<dbReference type="Proteomes" id="UP000091956">
    <property type="component" value="Unassembled WGS sequence"/>
</dbReference>
<protein>
    <recommendedName>
        <fullName evidence="6">Oxidoreductase</fullName>
    </recommendedName>
</protein>
<keyword evidence="5" id="KW-1185">Reference proteome</keyword>
<evidence type="ECO:0000256" key="1">
    <source>
        <dbReference type="ARBA" id="ARBA00006484"/>
    </source>
</evidence>
<dbReference type="RefSeq" id="XP_018130654.1">
    <property type="nucleotide sequence ID" value="XM_018274929.2"/>
</dbReference>
<accession>A0A1B8GM54</accession>
<evidence type="ECO:0000313" key="5">
    <source>
        <dbReference type="Proteomes" id="UP000091956"/>
    </source>
</evidence>
<evidence type="ECO:0000313" key="4">
    <source>
        <dbReference type="EMBL" id="OBT96921.1"/>
    </source>
</evidence>
<dbReference type="SUPFAM" id="SSF51735">
    <property type="entry name" value="NAD(P)-binding Rossmann-fold domains"/>
    <property type="match status" value="1"/>
</dbReference>
<dbReference type="STRING" id="342668.A0A1B8GM54"/>
<evidence type="ECO:0000256" key="2">
    <source>
        <dbReference type="ARBA" id="ARBA00022857"/>
    </source>
</evidence>
<reference evidence="5" key="2">
    <citation type="journal article" date="2018" name="Nat. Commun.">
        <title>Extreme sensitivity to ultraviolet light in the fungal pathogen causing white-nose syndrome of bats.</title>
        <authorList>
            <person name="Palmer J.M."/>
            <person name="Drees K.P."/>
            <person name="Foster J.T."/>
            <person name="Lindner D.L."/>
        </authorList>
    </citation>
    <scope>NUCLEOTIDE SEQUENCE [LARGE SCALE GENOMIC DNA]</scope>
    <source>
        <strain evidence="5">UAMH 10579</strain>
    </source>
</reference>
<dbReference type="EMBL" id="KV460225">
    <property type="protein sequence ID" value="OBT96921.1"/>
    <property type="molecule type" value="Genomic_DNA"/>
</dbReference>